<dbReference type="EMBL" id="JALLKP010000001">
    <property type="protein sequence ID" value="KAK2197546.1"/>
    <property type="molecule type" value="Genomic_DNA"/>
</dbReference>
<proteinExistence type="predicted"/>
<keyword evidence="3" id="KW-1185">Reference proteome</keyword>
<dbReference type="KEGG" id="bdw:94334846"/>
<feature type="transmembrane region" description="Helical" evidence="1">
    <location>
        <begin position="425"/>
        <end position="447"/>
    </location>
</feature>
<feature type="transmembrane region" description="Helical" evidence="1">
    <location>
        <begin position="382"/>
        <end position="404"/>
    </location>
</feature>
<accession>A0AAD9UQ19</accession>
<protein>
    <submittedName>
        <fullName evidence="2">Uncharacterized protein</fullName>
    </submittedName>
</protein>
<name>A0AAD9UQ19_9APIC</name>
<reference evidence="2" key="1">
    <citation type="journal article" date="2023" name="Nat. Microbiol.">
        <title>Babesia duncani multi-omics identifies virulence factors and drug targets.</title>
        <authorList>
            <person name="Singh P."/>
            <person name="Lonardi S."/>
            <person name="Liang Q."/>
            <person name="Vydyam P."/>
            <person name="Khabirova E."/>
            <person name="Fang T."/>
            <person name="Gihaz S."/>
            <person name="Thekkiniath J."/>
            <person name="Munshi M."/>
            <person name="Abel S."/>
            <person name="Ciampossin L."/>
            <person name="Batugedara G."/>
            <person name="Gupta M."/>
            <person name="Lu X.M."/>
            <person name="Lenz T."/>
            <person name="Chakravarty S."/>
            <person name="Cornillot E."/>
            <person name="Hu Y."/>
            <person name="Ma W."/>
            <person name="Gonzalez L.M."/>
            <person name="Sanchez S."/>
            <person name="Estrada K."/>
            <person name="Sanchez-Flores A."/>
            <person name="Montero E."/>
            <person name="Harb O.S."/>
            <person name="Le Roch K.G."/>
            <person name="Mamoun C.B."/>
        </authorList>
    </citation>
    <scope>NUCLEOTIDE SEQUENCE</scope>
    <source>
        <strain evidence="2">WA1</strain>
    </source>
</reference>
<keyword evidence="1" id="KW-0812">Transmembrane</keyword>
<evidence type="ECO:0000313" key="2">
    <source>
        <dbReference type="EMBL" id="KAK2197546.1"/>
    </source>
</evidence>
<evidence type="ECO:0000313" key="3">
    <source>
        <dbReference type="Proteomes" id="UP001214638"/>
    </source>
</evidence>
<feature type="transmembrane region" description="Helical" evidence="1">
    <location>
        <begin position="485"/>
        <end position="505"/>
    </location>
</feature>
<feature type="transmembrane region" description="Helical" evidence="1">
    <location>
        <begin position="31"/>
        <end position="53"/>
    </location>
</feature>
<dbReference type="RefSeq" id="XP_067804388.1">
    <property type="nucleotide sequence ID" value="XM_067945597.1"/>
</dbReference>
<gene>
    <name evidence="2" type="ORF">BdWA1_000548</name>
</gene>
<organism evidence="2 3">
    <name type="scientific">Babesia duncani</name>
    <dbReference type="NCBI Taxonomy" id="323732"/>
    <lineage>
        <taxon>Eukaryota</taxon>
        <taxon>Sar</taxon>
        <taxon>Alveolata</taxon>
        <taxon>Apicomplexa</taxon>
        <taxon>Aconoidasida</taxon>
        <taxon>Piroplasmida</taxon>
        <taxon>Babesiidae</taxon>
        <taxon>Babesia</taxon>
    </lineage>
</organism>
<dbReference type="AlphaFoldDB" id="A0AAD9UQ19"/>
<dbReference type="GeneID" id="94334846"/>
<keyword evidence="1" id="KW-0472">Membrane</keyword>
<evidence type="ECO:0000256" key="1">
    <source>
        <dbReference type="SAM" id="Phobius"/>
    </source>
</evidence>
<comment type="caution">
    <text evidence="2">The sequence shown here is derived from an EMBL/GenBank/DDBJ whole genome shotgun (WGS) entry which is preliminary data.</text>
</comment>
<keyword evidence="1" id="KW-1133">Transmembrane helix</keyword>
<sequence>MVDLWDTVLMYNHLSKHFRANMSLKSGYESIISPLLGKIMLIICMVVLFLLGLTFPTVDGDKAALINSASRLSLAWWSSFKRFLKNTFKRDQSMISVASIDKGEEYDMDSILESSHTNRVKNDSTFSTMYGLTGQIQLVGAFSNTIDMFTIAKFTFLIGFFAIDIPFLIYRIHLVFTQNILCLMLYKNILFLFMRPYRLSLFQLAERDRAKGWQTAIYKGDSVSCDDQIKRAEDEIFKFFDDPSSDADVDPSTKPTNPLGSNRAFSFNETFGRRQTMQQNGFCRIASLRRTRDFCHEMALITDFQQPRKSLDIVGTPANIDEKYRSVLMQFMERKSGLPISTFNFKFAFQHMNLIWRYFSIYNEQWFEGFEVIVTSLEHTCFVLSLVVVVLSRIVIAVLSFSVPKIRSPRFMFDSQVYTMSAIEAVNYSMIFLGPIFLLLLFITAGINVFDVLCLSIKEAANLLSYAICVCAMRDTISSHSSWCFYLLQAGAFLVWPIMLLIYTLRYYKNPPFIMYISCKFGTCPASVNYKFCSLELIKSVWVVDDLLHAQWSSLIYSTLFRILCCSVAASKALFGVVLTDLFLGLGYTVYCQTLRVLTLRKHEVNYLLLARESPNKNKVESDPNSFTLADVRRYIQHQGLLSSPGILYPAFM</sequence>
<dbReference type="Proteomes" id="UP001214638">
    <property type="component" value="Unassembled WGS sequence"/>
</dbReference>
<feature type="transmembrane region" description="Helical" evidence="1">
    <location>
        <begin position="151"/>
        <end position="170"/>
    </location>
</feature>